<dbReference type="Gene3D" id="3.10.10.10">
    <property type="entry name" value="HIV Type 1 Reverse Transcriptase, subunit A, domain 1"/>
    <property type="match status" value="1"/>
</dbReference>
<dbReference type="InterPro" id="IPR043502">
    <property type="entry name" value="DNA/RNA_pol_sf"/>
</dbReference>
<organism evidence="1 2">
    <name type="scientific">Mucuna pruriens</name>
    <name type="common">Velvet bean</name>
    <name type="synonym">Dolichos pruriens</name>
    <dbReference type="NCBI Taxonomy" id="157652"/>
    <lineage>
        <taxon>Eukaryota</taxon>
        <taxon>Viridiplantae</taxon>
        <taxon>Streptophyta</taxon>
        <taxon>Embryophyta</taxon>
        <taxon>Tracheophyta</taxon>
        <taxon>Spermatophyta</taxon>
        <taxon>Magnoliopsida</taxon>
        <taxon>eudicotyledons</taxon>
        <taxon>Gunneridae</taxon>
        <taxon>Pentapetalae</taxon>
        <taxon>rosids</taxon>
        <taxon>fabids</taxon>
        <taxon>Fabales</taxon>
        <taxon>Fabaceae</taxon>
        <taxon>Papilionoideae</taxon>
        <taxon>50 kb inversion clade</taxon>
        <taxon>NPAAA clade</taxon>
        <taxon>indigoferoid/millettioid clade</taxon>
        <taxon>Phaseoleae</taxon>
        <taxon>Mucuna</taxon>
    </lineage>
</organism>
<dbReference type="EMBL" id="QJKJ01003950">
    <property type="protein sequence ID" value="RDX96188.1"/>
    <property type="molecule type" value="Genomic_DNA"/>
</dbReference>
<gene>
    <name evidence="1" type="ORF">CR513_21177</name>
</gene>
<protein>
    <recommendedName>
        <fullName evidence="3">Retrovirus-related Pol polyprotein from transposon 17.6</fullName>
    </recommendedName>
</protein>
<accession>A0A371H052</accession>
<dbReference type="STRING" id="157652.A0A371H052"/>
<evidence type="ECO:0008006" key="3">
    <source>
        <dbReference type="Google" id="ProtNLM"/>
    </source>
</evidence>
<dbReference type="OrthoDB" id="1689949at2759"/>
<dbReference type="InterPro" id="IPR043128">
    <property type="entry name" value="Rev_trsase/Diguanyl_cyclase"/>
</dbReference>
<dbReference type="CDD" id="cd01647">
    <property type="entry name" value="RT_LTR"/>
    <property type="match status" value="1"/>
</dbReference>
<name>A0A371H052_MUCPR</name>
<reference evidence="1" key="1">
    <citation type="submission" date="2018-05" db="EMBL/GenBank/DDBJ databases">
        <title>Draft genome of Mucuna pruriens seed.</title>
        <authorList>
            <person name="Nnadi N.E."/>
            <person name="Vos R."/>
            <person name="Hasami M.H."/>
            <person name="Devisetty U.K."/>
            <person name="Aguiy J.C."/>
        </authorList>
    </citation>
    <scope>NUCLEOTIDE SEQUENCE [LARGE SCALE GENOMIC DNA]</scope>
    <source>
        <strain evidence="1">JCA_2017</strain>
    </source>
</reference>
<proteinExistence type="predicted"/>
<evidence type="ECO:0000313" key="2">
    <source>
        <dbReference type="Proteomes" id="UP000257109"/>
    </source>
</evidence>
<comment type="caution">
    <text evidence="1">The sequence shown here is derived from an EMBL/GenBank/DDBJ whole genome shotgun (WGS) entry which is preliminary data.</text>
</comment>
<dbReference type="PANTHER" id="PTHR24559:SF444">
    <property type="entry name" value="REVERSE TRANSCRIPTASE DOMAIN-CONTAINING PROTEIN"/>
    <property type="match status" value="1"/>
</dbReference>
<dbReference type="PANTHER" id="PTHR24559">
    <property type="entry name" value="TRANSPOSON TY3-I GAG-POL POLYPROTEIN"/>
    <property type="match status" value="1"/>
</dbReference>
<dbReference type="Proteomes" id="UP000257109">
    <property type="component" value="Unassembled WGS sequence"/>
</dbReference>
<evidence type="ECO:0000313" key="1">
    <source>
        <dbReference type="EMBL" id="RDX96188.1"/>
    </source>
</evidence>
<dbReference type="InterPro" id="IPR053134">
    <property type="entry name" value="RNA-dir_DNA_polymerase"/>
</dbReference>
<dbReference type="SUPFAM" id="SSF56672">
    <property type="entry name" value="DNA/RNA polymerases"/>
    <property type="match status" value="1"/>
</dbReference>
<sequence length="168" mass="19953">MRLQSYFQSGSFIPYRIAIRDDDHQELARRVVLTKIQNTWRVCIDYRKLNQATRKDHFLLPFVDQVLEKLVGYMQIYIALVDEHKTTFTCPFETIAYTRMSFRLCNALCTFQRWMISIFSDLLEGCIEVFMDDFTVYAESFEACLDNLSKRRFIKDFSKIALPLSKLL</sequence>
<dbReference type="Gene3D" id="3.30.70.270">
    <property type="match status" value="1"/>
</dbReference>
<dbReference type="AlphaFoldDB" id="A0A371H052"/>
<keyword evidence="2" id="KW-1185">Reference proteome</keyword>
<feature type="non-terminal residue" evidence="1">
    <location>
        <position position="1"/>
    </location>
</feature>